<protein>
    <submittedName>
        <fullName evidence="1">Uncharacterized protein</fullName>
    </submittedName>
</protein>
<accession>A0AAN9KTP5</accession>
<gene>
    <name evidence="1" type="ORF">VNO77_26809</name>
</gene>
<keyword evidence="2" id="KW-1185">Reference proteome</keyword>
<evidence type="ECO:0000313" key="1">
    <source>
        <dbReference type="EMBL" id="KAK7323339.1"/>
    </source>
</evidence>
<dbReference type="EMBL" id="JAYMYQ010000006">
    <property type="protein sequence ID" value="KAK7323339.1"/>
    <property type="molecule type" value="Genomic_DNA"/>
</dbReference>
<dbReference type="Proteomes" id="UP001367508">
    <property type="component" value="Unassembled WGS sequence"/>
</dbReference>
<organism evidence="1 2">
    <name type="scientific">Canavalia gladiata</name>
    <name type="common">Sword bean</name>
    <name type="synonym">Dolichos gladiatus</name>
    <dbReference type="NCBI Taxonomy" id="3824"/>
    <lineage>
        <taxon>Eukaryota</taxon>
        <taxon>Viridiplantae</taxon>
        <taxon>Streptophyta</taxon>
        <taxon>Embryophyta</taxon>
        <taxon>Tracheophyta</taxon>
        <taxon>Spermatophyta</taxon>
        <taxon>Magnoliopsida</taxon>
        <taxon>eudicotyledons</taxon>
        <taxon>Gunneridae</taxon>
        <taxon>Pentapetalae</taxon>
        <taxon>rosids</taxon>
        <taxon>fabids</taxon>
        <taxon>Fabales</taxon>
        <taxon>Fabaceae</taxon>
        <taxon>Papilionoideae</taxon>
        <taxon>50 kb inversion clade</taxon>
        <taxon>NPAAA clade</taxon>
        <taxon>indigoferoid/millettioid clade</taxon>
        <taxon>Phaseoleae</taxon>
        <taxon>Canavalia</taxon>
    </lineage>
</organism>
<evidence type="ECO:0000313" key="2">
    <source>
        <dbReference type="Proteomes" id="UP001367508"/>
    </source>
</evidence>
<sequence length="66" mass="7467">MKLFLNFTNKEGELCLDFTAWMEIIIMEPVFPGRDHASTTTSAQNGEILTISEYEFQAVSNHISAK</sequence>
<name>A0AAN9KTP5_CANGL</name>
<dbReference type="AlphaFoldDB" id="A0AAN9KTP5"/>
<proteinExistence type="predicted"/>
<reference evidence="1 2" key="1">
    <citation type="submission" date="2024-01" db="EMBL/GenBank/DDBJ databases">
        <title>The genomes of 5 underutilized Papilionoideae crops provide insights into root nodulation and disease resistanc.</title>
        <authorList>
            <person name="Jiang F."/>
        </authorList>
    </citation>
    <scope>NUCLEOTIDE SEQUENCE [LARGE SCALE GENOMIC DNA]</scope>
    <source>
        <strain evidence="1">LVBAO_FW01</strain>
        <tissue evidence="1">Leaves</tissue>
    </source>
</reference>
<comment type="caution">
    <text evidence="1">The sequence shown here is derived from an EMBL/GenBank/DDBJ whole genome shotgun (WGS) entry which is preliminary data.</text>
</comment>